<evidence type="ECO:0000256" key="4">
    <source>
        <dbReference type="ARBA" id="ARBA00023004"/>
    </source>
</evidence>
<dbReference type="EMBL" id="ONZQ02000012">
    <property type="protein sequence ID" value="SPO05402.1"/>
    <property type="molecule type" value="Genomic_DNA"/>
</dbReference>
<dbReference type="FunFam" id="1.10.630.10:FF:000050">
    <property type="entry name" value="Cytochrome P450 monooxygenase"/>
    <property type="match status" value="1"/>
</dbReference>
<dbReference type="GO" id="GO:0005506">
    <property type="term" value="F:iron ion binding"/>
    <property type="evidence" value="ECO:0007669"/>
    <property type="project" value="InterPro"/>
</dbReference>
<protein>
    <submittedName>
        <fullName evidence="7">Related to pisatin demethylase cytochrome P450</fullName>
    </submittedName>
</protein>
<dbReference type="CDD" id="cd11060">
    <property type="entry name" value="CYP57A1-like"/>
    <property type="match status" value="1"/>
</dbReference>
<comment type="caution">
    <text evidence="7">The sequence shown here is derived from an EMBL/GenBank/DDBJ whole genome shotgun (WGS) entry which is preliminary data.</text>
</comment>
<dbReference type="InterPro" id="IPR002401">
    <property type="entry name" value="Cyt_P450_E_grp-I"/>
</dbReference>
<organism evidence="7 8">
    <name type="scientific">Cephalotrichum gorgonifer</name>
    <dbReference type="NCBI Taxonomy" id="2041049"/>
    <lineage>
        <taxon>Eukaryota</taxon>
        <taxon>Fungi</taxon>
        <taxon>Dikarya</taxon>
        <taxon>Ascomycota</taxon>
        <taxon>Pezizomycotina</taxon>
        <taxon>Sordariomycetes</taxon>
        <taxon>Hypocreomycetidae</taxon>
        <taxon>Microascales</taxon>
        <taxon>Microascaceae</taxon>
        <taxon>Cephalotrichum</taxon>
    </lineage>
</organism>
<keyword evidence="6" id="KW-0503">Monooxygenase</keyword>
<dbReference type="PANTHER" id="PTHR24305">
    <property type="entry name" value="CYTOCHROME P450"/>
    <property type="match status" value="1"/>
</dbReference>
<dbReference type="InterPro" id="IPR001128">
    <property type="entry name" value="Cyt_P450"/>
</dbReference>
<keyword evidence="3 5" id="KW-0479">Metal-binding</keyword>
<accession>A0AAE8SYU5</accession>
<dbReference type="PANTHER" id="PTHR24305:SF190">
    <property type="entry name" value="P450, PUTATIVE (EUROFUNG)-RELATED"/>
    <property type="match status" value="1"/>
</dbReference>
<reference evidence="7" key="1">
    <citation type="submission" date="2018-03" db="EMBL/GenBank/DDBJ databases">
        <authorList>
            <person name="Guldener U."/>
        </authorList>
    </citation>
    <scope>NUCLEOTIDE SEQUENCE</scope>
</reference>
<dbReference type="PRINTS" id="PR00385">
    <property type="entry name" value="P450"/>
</dbReference>
<comment type="similarity">
    <text evidence="6">Belongs to the cytochrome P450 family.</text>
</comment>
<feature type="binding site" description="axial binding residue" evidence="5">
    <location>
        <position position="480"/>
    </location>
    <ligand>
        <name>heme</name>
        <dbReference type="ChEBI" id="CHEBI:30413"/>
    </ligand>
    <ligandPart>
        <name>Fe</name>
        <dbReference type="ChEBI" id="CHEBI:18248"/>
    </ligandPart>
</feature>
<dbReference type="InterPro" id="IPR036396">
    <property type="entry name" value="Cyt_P450_sf"/>
</dbReference>
<dbReference type="SUPFAM" id="SSF48264">
    <property type="entry name" value="Cytochrome P450"/>
    <property type="match status" value="1"/>
</dbReference>
<evidence type="ECO:0000256" key="6">
    <source>
        <dbReference type="RuleBase" id="RU000461"/>
    </source>
</evidence>
<keyword evidence="8" id="KW-1185">Reference proteome</keyword>
<evidence type="ECO:0000313" key="7">
    <source>
        <dbReference type="EMBL" id="SPO05402.1"/>
    </source>
</evidence>
<keyword evidence="2 5" id="KW-0349">Heme</keyword>
<dbReference type="Gene3D" id="1.10.630.10">
    <property type="entry name" value="Cytochrome P450"/>
    <property type="match status" value="1"/>
</dbReference>
<dbReference type="PROSITE" id="PS00086">
    <property type="entry name" value="CYTOCHROME_P450"/>
    <property type="match status" value="1"/>
</dbReference>
<evidence type="ECO:0000256" key="1">
    <source>
        <dbReference type="ARBA" id="ARBA00001971"/>
    </source>
</evidence>
<dbReference type="GO" id="GO:0004497">
    <property type="term" value="F:monooxygenase activity"/>
    <property type="evidence" value="ECO:0007669"/>
    <property type="project" value="UniProtKB-KW"/>
</dbReference>
<name>A0AAE8SYU5_9PEZI</name>
<evidence type="ECO:0000256" key="3">
    <source>
        <dbReference type="ARBA" id="ARBA00022723"/>
    </source>
</evidence>
<evidence type="ECO:0000256" key="5">
    <source>
        <dbReference type="PIRSR" id="PIRSR602401-1"/>
    </source>
</evidence>
<dbReference type="AlphaFoldDB" id="A0AAE8SYU5"/>
<comment type="cofactor">
    <cofactor evidence="1 5">
        <name>heme</name>
        <dbReference type="ChEBI" id="CHEBI:30413"/>
    </cofactor>
</comment>
<dbReference type="Proteomes" id="UP001187682">
    <property type="component" value="Unassembled WGS sequence"/>
</dbReference>
<dbReference type="InterPro" id="IPR017972">
    <property type="entry name" value="Cyt_P450_CS"/>
</dbReference>
<sequence length="536" mass="60869">MLEVSLSIVTLGGLTASALVAAFWGTFFSRLASVPGPFLARFTDLWYTYRMYRGNFEKDNLELHKKHGMFTPLRSKKRYPTTNISGFSHAGPVVRYGVNRYSISDPMAAKVIYGTGTKFTKSAWYESWSSPHPDAWNLFGDRDARRHAANRRQYQNTYSMSSLVNYESFVDDCADLFCQRLEEMSARDGWDRAVDMGHWLQCYAFDVIGMITYSKRIGFLDLGEDIGDVMKNLEDHLAYASLIGNYPQLHPIVFPIRNWLAGSRGKGRQYIINYTQECMAAHQAKPKAEAPSEAGDSKEARTLDFLSKFMQKNLEDPTVFTTYHALAGATSNMVAGSDTTSISLSAILYYVLRNPDVLKRVREEVDAHCPQDKTSPYITFSQSNDMPYLQAVIKEALRVHPATGLPLERIVPKGGATISGVFFPEGVTVGINSWVEHNNKAIFGEDADVFNPDRWLQDDKERLSTMMRHWMPFGLGSRTCIGRHISMLEIAKLIPRLVRDFEMEICEKGPWETQNYWFVKPKNFKVLVRPRLLGVV</sequence>
<keyword evidence="6" id="KW-0560">Oxidoreductase</keyword>
<proteinExistence type="inferred from homology"/>
<dbReference type="Pfam" id="PF00067">
    <property type="entry name" value="p450"/>
    <property type="match status" value="1"/>
</dbReference>
<dbReference type="InterPro" id="IPR050121">
    <property type="entry name" value="Cytochrome_P450_monoxygenase"/>
</dbReference>
<dbReference type="GO" id="GO:0016705">
    <property type="term" value="F:oxidoreductase activity, acting on paired donors, with incorporation or reduction of molecular oxygen"/>
    <property type="evidence" value="ECO:0007669"/>
    <property type="project" value="InterPro"/>
</dbReference>
<keyword evidence="4 5" id="KW-0408">Iron</keyword>
<dbReference type="GO" id="GO:0020037">
    <property type="term" value="F:heme binding"/>
    <property type="evidence" value="ECO:0007669"/>
    <property type="project" value="InterPro"/>
</dbReference>
<evidence type="ECO:0000256" key="2">
    <source>
        <dbReference type="ARBA" id="ARBA00022617"/>
    </source>
</evidence>
<dbReference type="PRINTS" id="PR00463">
    <property type="entry name" value="EP450I"/>
</dbReference>
<gene>
    <name evidence="7" type="ORF">DNG_08089</name>
</gene>
<evidence type="ECO:0000313" key="8">
    <source>
        <dbReference type="Proteomes" id="UP001187682"/>
    </source>
</evidence>